<reference evidence="3" key="1">
    <citation type="submission" date="2016-11" db="EMBL/GenBank/DDBJ databases">
        <authorList>
            <person name="Varghese N."/>
            <person name="Submissions S."/>
        </authorList>
    </citation>
    <scope>NUCLEOTIDE SEQUENCE [LARGE SCALE GENOMIC DNA]</scope>
    <source>
        <strain evidence="3">DSM 16219</strain>
    </source>
</reference>
<feature type="transmembrane region" description="Helical" evidence="1">
    <location>
        <begin position="106"/>
        <end position="126"/>
    </location>
</feature>
<evidence type="ECO:0000313" key="3">
    <source>
        <dbReference type="Proteomes" id="UP000183994"/>
    </source>
</evidence>
<keyword evidence="1" id="KW-1133">Transmembrane helix</keyword>
<keyword evidence="1" id="KW-0472">Membrane</keyword>
<protein>
    <submittedName>
        <fullName evidence="2">Uncharacterized protein</fullName>
    </submittedName>
</protein>
<accession>A0A1M6ED58</accession>
<evidence type="ECO:0000256" key="1">
    <source>
        <dbReference type="SAM" id="Phobius"/>
    </source>
</evidence>
<dbReference type="EMBL" id="FQZU01000002">
    <property type="protein sequence ID" value="SHI83437.1"/>
    <property type="molecule type" value="Genomic_DNA"/>
</dbReference>
<dbReference type="Proteomes" id="UP000183994">
    <property type="component" value="Unassembled WGS sequence"/>
</dbReference>
<keyword evidence="1" id="KW-0812">Transmembrane</keyword>
<sequence>MTEEGTGRDSLEAIDGGEIVAGEPFEESAVPISGAEEPFYLEAGEVTDLDVHQFTFNKVAHEAKTARILAIIIVIIFGVSFFVHYLAMFVALLLDCDQKVASLGDLFNSWLPVISGFVGACVTYYFTKDK</sequence>
<name>A0A1M6ED58_9BACT</name>
<feature type="transmembrane region" description="Helical" evidence="1">
    <location>
        <begin position="68"/>
        <end position="94"/>
    </location>
</feature>
<proteinExistence type="predicted"/>
<keyword evidence="3" id="KW-1185">Reference proteome</keyword>
<dbReference type="AlphaFoldDB" id="A0A1M6ED58"/>
<gene>
    <name evidence="2" type="ORF">SAMN02745216_00626</name>
</gene>
<organism evidence="2 3">
    <name type="scientific">Desulfatibacillum alkenivorans DSM 16219</name>
    <dbReference type="NCBI Taxonomy" id="1121393"/>
    <lineage>
        <taxon>Bacteria</taxon>
        <taxon>Pseudomonadati</taxon>
        <taxon>Thermodesulfobacteriota</taxon>
        <taxon>Desulfobacteria</taxon>
        <taxon>Desulfobacterales</taxon>
        <taxon>Desulfatibacillaceae</taxon>
        <taxon>Desulfatibacillum</taxon>
    </lineage>
</organism>
<evidence type="ECO:0000313" key="2">
    <source>
        <dbReference type="EMBL" id="SHI83437.1"/>
    </source>
</evidence>